<dbReference type="AlphaFoldDB" id="A0A1R3L1M1"/>
<keyword evidence="3" id="KW-1185">Reference proteome</keyword>
<comment type="caution">
    <text evidence="2">The sequence shown here is derived from an EMBL/GenBank/DDBJ whole genome shotgun (WGS) entry which is preliminary data.</text>
</comment>
<evidence type="ECO:0000313" key="2">
    <source>
        <dbReference type="EMBL" id="OMP13187.1"/>
    </source>
</evidence>
<protein>
    <submittedName>
        <fullName evidence="2">Uncharacterized protein</fullName>
    </submittedName>
</protein>
<dbReference type="EMBL" id="AWUE01004920">
    <property type="protein sequence ID" value="OMP13187.1"/>
    <property type="molecule type" value="Genomic_DNA"/>
</dbReference>
<reference evidence="3" key="1">
    <citation type="submission" date="2013-09" db="EMBL/GenBank/DDBJ databases">
        <title>Corchorus olitorius genome sequencing.</title>
        <authorList>
            <person name="Alam M."/>
            <person name="Haque M.S."/>
            <person name="Islam M.S."/>
            <person name="Emdad E.M."/>
            <person name="Islam M.M."/>
            <person name="Ahmed B."/>
            <person name="Halim A."/>
            <person name="Hossen Q.M.M."/>
            <person name="Hossain M.Z."/>
            <person name="Ahmed R."/>
            <person name="Khan M.M."/>
            <person name="Islam R."/>
            <person name="Rashid M.M."/>
            <person name="Khan S.A."/>
            <person name="Rahman M.S."/>
            <person name="Alam M."/>
            <person name="Yahiya A.S."/>
            <person name="Khan M.S."/>
            <person name="Azam M.S."/>
            <person name="Haque T."/>
            <person name="Lashkar M.Z.H."/>
            <person name="Akhand A.I."/>
            <person name="Morshed G."/>
            <person name="Roy S."/>
            <person name="Uddin K.S."/>
            <person name="Rabeya T."/>
            <person name="Hossain A.S."/>
            <person name="Chowdhury A."/>
            <person name="Snigdha A.R."/>
            <person name="Mortoza M.S."/>
            <person name="Matin S.A."/>
            <person name="Hoque S.M.E."/>
            <person name="Islam M.K."/>
            <person name="Roy D.K."/>
            <person name="Haider R."/>
            <person name="Moosa M.M."/>
            <person name="Elias S.M."/>
            <person name="Hasan A.M."/>
            <person name="Jahan S."/>
            <person name="Shafiuddin M."/>
            <person name="Mahmood N."/>
            <person name="Shommy N.S."/>
        </authorList>
    </citation>
    <scope>NUCLEOTIDE SEQUENCE [LARGE SCALE GENOMIC DNA]</scope>
    <source>
        <strain evidence="3">cv. O-4</strain>
    </source>
</reference>
<organism evidence="2 3">
    <name type="scientific">Corchorus olitorius</name>
    <dbReference type="NCBI Taxonomy" id="93759"/>
    <lineage>
        <taxon>Eukaryota</taxon>
        <taxon>Viridiplantae</taxon>
        <taxon>Streptophyta</taxon>
        <taxon>Embryophyta</taxon>
        <taxon>Tracheophyta</taxon>
        <taxon>Spermatophyta</taxon>
        <taxon>Magnoliopsida</taxon>
        <taxon>eudicotyledons</taxon>
        <taxon>Gunneridae</taxon>
        <taxon>Pentapetalae</taxon>
        <taxon>rosids</taxon>
        <taxon>malvids</taxon>
        <taxon>Malvales</taxon>
        <taxon>Malvaceae</taxon>
        <taxon>Grewioideae</taxon>
        <taxon>Apeibeae</taxon>
        <taxon>Corchorus</taxon>
    </lineage>
</organism>
<dbReference type="Proteomes" id="UP000187203">
    <property type="component" value="Unassembled WGS sequence"/>
</dbReference>
<accession>A0A1R3L1M1</accession>
<feature type="region of interest" description="Disordered" evidence="1">
    <location>
        <begin position="1"/>
        <end position="42"/>
    </location>
</feature>
<name>A0A1R3L1M1_9ROSI</name>
<gene>
    <name evidence="2" type="ORF">COLO4_02120</name>
</gene>
<sequence length="42" mass="4500">MALVGTFDLPPKSRAASRRVKSSNVTKRVPEFGADPGSLKPM</sequence>
<proteinExistence type="predicted"/>
<evidence type="ECO:0000256" key="1">
    <source>
        <dbReference type="SAM" id="MobiDB-lite"/>
    </source>
</evidence>
<evidence type="ECO:0000313" key="3">
    <source>
        <dbReference type="Proteomes" id="UP000187203"/>
    </source>
</evidence>